<dbReference type="PANTHER" id="PTHR31223">
    <property type="entry name" value="LOG FAMILY PROTEIN YJL055W"/>
    <property type="match status" value="1"/>
</dbReference>
<dbReference type="Pfam" id="PF03641">
    <property type="entry name" value="Lysine_decarbox"/>
    <property type="match status" value="1"/>
</dbReference>
<evidence type="ECO:0000256" key="2">
    <source>
        <dbReference type="ARBA" id="ARBA00006763"/>
    </source>
</evidence>
<dbReference type="PANTHER" id="PTHR31223:SF70">
    <property type="entry name" value="LOG FAMILY PROTEIN YJL055W"/>
    <property type="match status" value="1"/>
</dbReference>
<dbReference type="GO" id="GO:0009691">
    <property type="term" value="P:cytokinin biosynthetic process"/>
    <property type="evidence" value="ECO:0007669"/>
    <property type="project" value="UniProtKB-UniRule"/>
</dbReference>
<dbReference type="InterPro" id="IPR005269">
    <property type="entry name" value="LOG"/>
</dbReference>
<dbReference type="STRING" id="869211.Spith_0997"/>
<evidence type="ECO:0000313" key="4">
    <source>
        <dbReference type="EMBL" id="AEJ61269.1"/>
    </source>
</evidence>
<sequence>MYPVRTVAVFCGASEGRADGYRRLAERVGEVLAEEGLELVYGGGDVGLMGAVARGSLRKGGRVTGVLPRFMEGWVERMEGVTYVVVEGMAERKIFMEEKADGFVVLPGGIGTMDEFFEVYTLLQLEQHAKPVMLLNFQGFYDPLLSLIERMVEEGFLKPSFRDLLCVSERPEDIYAVFSSWSPPRMRGSV</sequence>
<evidence type="ECO:0000313" key="5">
    <source>
        <dbReference type="Proteomes" id="UP000007254"/>
    </source>
</evidence>
<dbReference type="EMBL" id="CP002903">
    <property type="protein sequence ID" value="AEJ61269.1"/>
    <property type="molecule type" value="Genomic_DNA"/>
</dbReference>
<dbReference type="AlphaFoldDB" id="G0GCX7"/>
<proteinExistence type="inferred from homology"/>
<dbReference type="RefSeq" id="WP_014624629.1">
    <property type="nucleotide sequence ID" value="NC_017583.1"/>
</dbReference>
<comment type="similarity">
    <text evidence="2 3">Belongs to the LOG family.</text>
</comment>
<name>G0GCX7_WINT7</name>
<dbReference type="Gene3D" id="3.40.50.450">
    <property type="match status" value="1"/>
</dbReference>
<keyword evidence="3" id="KW-0203">Cytokinin biosynthesis</keyword>
<evidence type="ECO:0000256" key="1">
    <source>
        <dbReference type="ARBA" id="ARBA00000274"/>
    </source>
</evidence>
<reference evidence="4 5" key="1">
    <citation type="submission" date="2011-06" db="EMBL/GenBank/DDBJ databases">
        <title>The complete genome of Spirochaeta thermophila DSM 6578.</title>
        <authorList>
            <consortium name="US DOE Joint Genome Institute (JGI-PGF)"/>
            <person name="Lucas S."/>
            <person name="Lapidus A."/>
            <person name="Bruce D."/>
            <person name="Goodwin L."/>
            <person name="Pitluck S."/>
            <person name="Peters L."/>
            <person name="Kyrpides N."/>
            <person name="Mavromatis K."/>
            <person name="Ivanova N."/>
            <person name="Mikailova N."/>
            <person name="Pagani I."/>
            <person name="Chertkov O."/>
            <person name="Detter J.C."/>
            <person name="Tapia R."/>
            <person name="Han C."/>
            <person name="Land M."/>
            <person name="Hauser L."/>
            <person name="Markowitz V."/>
            <person name="Cheng J.-F."/>
            <person name="Hugenholtz P."/>
            <person name="Woyke T."/>
            <person name="Wu D."/>
            <person name="Spring S."/>
            <person name="Merkhoffer B."/>
            <person name="Schneider S."/>
            <person name="Klenk H.-P."/>
            <person name="Eisen J.A."/>
        </authorList>
    </citation>
    <scope>NUCLEOTIDE SEQUENCE [LARGE SCALE GENOMIC DNA]</scope>
    <source>
        <strain evidence="5">ATCC 700085 / DSM 6578 / Z-1203</strain>
    </source>
</reference>
<comment type="catalytic activity">
    <reaction evidence="1">
        <text>AMP + H2O = D-ribose 5-phosphate + adenine</text>
        <dbReference type="Rhea" id="RHEA:20129"/>
        <dbReference type="ChEBI" id="CHEBI:15377"/>
        <dbReference type="ChEBI" id="CHEBI:16708"/>
        <dbReference type="ChEBI" id="CHEBI:78346"/>
        <dbReference type="ChEBI" id="CHEBI:456215"/>
        <dbReference type="EC" id="3.2.2.4"/>
    </reaction>
</comment>
<dbReference type="HOGENOM" id="CLU_058336_4_2_12"/>
<dbReference type="KEGG" id="stq:Spith_0997"/>
<dbReference type="EC" id="3.2.2.n1" evidence="3"/>
<keyword evidence="5" id="KW-1185">Reference proteome</keyword>
<dbReference type="InterPro" id="IPR031100">
    <property type="entry name" value="LOG_fam"/>
</dbReference>
<organism evidence="4 5">
    <name type="scientific">Winmispira thermophila (strain ATCC 700085 / DSM 6578 / Z-1203)</name>
    <name type="common">Spirochaeta thermophila</name>
    <dbReference type="NCBI Taxonomy" id="869211"/>
    <lineage>
        <taxon>Bacteria</taxon>
        <taxon>Pseudomonadati</taxon>
        <taxon>Spirochaetota</taxon>
        <taxon>Spirochaetia</taxon>
        <taxon>Winmispirales</taxon>
        <taxon>Winmispiraceae</taxon>
        <taxon>Winmispira</taxon>
    </lineage>
</organism>
<protein>
    <recommendedName>
        <fullName evidence="3">Cytokinin riboside 5'-monophosphate phosphoribohydrolase</fullName>
        <ecNumber evidence="3">3.2.2.n1</ecNumber>
    </recommendedName>
</protein>
<dbReference type="Proteomes" id="UP000007254">
    <property type="component" value="Chromosome"/>
</dbReference>
<dbReference type="OrthoDB" id="9801098at2"/>
<dbReference type="NCBIfam" id="TIGR00730">
    <property type="entry name" value="Rossman fold protein, TIGR00730 family"/>
    <property type="match status" value="1"/>
</dbReference>
<gene>
    <name evidence="4" type="ordered locus">Spith_0997</name>
</gene>
<dbReference type="SUPFAM" id="SSF102405">
    <property type="entry name" value="MCP/YpsA-like"/>
    <property type="match status" value="1"/>
</dbReference>
<dbReference type="GO" id="GO:0008714">
    <property type="term" value="F:AMP nucleosidase activity"/>
    <property type="evidence" value="ECO:0007669"/>
    <property type="project" value="UniProtKB-EC"/>
</dbReference>
<keyword evidence="3" id="KW-0378">Hydrolase</keyword>
<dbReference type="GO" id="GO:0005829">
    <property type="term" value="C:cytosol"/>
    <property type="evidence" value="ECO:0007669"/>
    <property type="project" value="TreeGrafter"/>
</dbReference>
<accession>G0GCX7</accession>
<evidence type="ECO:0000256" key="3">
    <source>
        <dbReference type="RuleBase" id="RU363015"/>
    </source>
</evidence>